<feature type="compositionally biased region" description="Pro residues" evidence="8">
    <location>
        <begin position="8"/>
        <end position="22"/>
    </location>
</feature>
<dbReference type="GO" id="GO:0005765">
    <property type="term" value="C:lysosomal membrane"/>
    <property type="evidence" value="ECO:0007669"/>
    <property type="project" value="UniProtKB-SubCell"/>
</dbReference>
<evidence type="ECO:0000313" key="12">
    <source>
        <dbReference type="Proteomes" id="UP001165289"/>
    </source>
</evidence>
<dbReference type="EMBL" id="JAKMXF010000298">
    <property type="protein sequence ID" value="KAI6652703.1"/>
    <property type="molecule type" value="Genomic_DNA"/>
</dbReference>
<comment type="similarity">
    <text evidence="4">Belongs to the CDIP1/LITAF family.</text>
</comment>
<dbReference type="Proteomes" id="UP001165289">
    <property type="component" value="Unassembled WGS sequence"/>
</dbReference>
<evidence type="ECO:0000256" key="1">
    <source>
        <dbReference type="ARBA" id="ARBA00004414"/>
    </source>
</evidence>
<evidence type="ECO:0000256" key="2">
    <source>
        <dbReference type="ARBA" id="ARBA00004481"/>
    </source>
</evidence>
<keyword evidence="7 9" id="KW-0472">Membrane</keyword>
<evidence type="ECO:0000256" key="8">
    <source>
        <dbReference type="SAM" id="MobiDB-lite"/>
    </source>
</evidence>
<dbReference type="GO" id="GO:0008270">
    <property type="term" value="F:zinc ion binding"/>
    <property type="evidence" value="ECO:0007669"/>
    <property type="project" value="TreeGrafter"/>
</dbReference>
<gene>
    <name evidence="11" type="ORF">LOD99_4486</name>
</gene>
<protein>
    <submittedName>
        <fullName evidence="11">Lipopolysaccharide-induced tumor necrosis factor-alpha factor-like</fullName>
    </submittedName>
</protein>
<evidence type="ECO:0000256" key="9">
    <source>
        <dbReference type="SAM" id="Phobius"/>
    </source>
</evidence>
<feature type="region of interest" description="Disordered" evidence="8">
    <location>
        <begin position="1"/>
        <end position="22"/>
    </location>
</feature>
<dbReference type="GO" id="GO:0031902">
    <property type="term" value="C:late endosome membrane"/>
    <property type="evidence" value="ECO:0007669"/>
    <property type="project" value="UniProtKB-SubCell"/>
</dbReference>
<accession>A0AAV7JVD2</accession>
<name>A0AAV7JVD2_9METZ</name>
<dbReference type="Pfam" id="PF10601">
    <property type="entry name" value="zf-LITAF-like"/>
    <property type="match status" value="1"/>
</dbReference>
<comment type="caution">
    <text evidence="11">The sequence shown here is derived from an EMBL/GenBank/DDBJ whole genome shotgun (WGS) entry which is preliminary data.</text>
</comment>
<evidence type="ECO:0000256" key="5">
    <source>
        <dbReference type="ARBA" id="ARBA00022723"/>
    </source>
</evidence>
<reference evidence="11 12" key="1">
    <citation type="journal article" date="2023" name="BMC Biol.">
        <title>The compact genome of the sponge Oopsacas minuta (Hexactinellida) is lacking key metazoan core genes.</title>
        <authorList>
            <person name="Santini S."/>
            <person name="Schenkelaars Q."/>
            <person name="Jourda C."/>
            <person name="Duchesne M."/>
            <person name="Belahbib H."/>
            <person name="Rocher C."/>
            <person name="Selva M."/>
            <person name="Riesgo A."/>
            <person name="Vervoort M."/>
            <person name="Leys S.P."/>
            <person name="Kodjabachian L."/>
            <person name="Le Bivic A."/>
            <person name="Borchiellini C."/>
            <person name="Claverie J.M."/>
            <person name="Renard E."/>
        </authorList>
    </citation>
    <scope>NUCLEOTIDE SEQUENCE [LARGE SCALE GENOMIC DNA]</scope>
    <source>
        <strain evidence="11">SPO-2</strain>
    </source>
</reference>
<comment type="subcellular location">
    <subcellularLocation>
        <location evidence="2">Endosome membrane</location>
        <topology evidence="2">Peripheral membrane protein</topology>
    </subcellularLocation>
    <subcellularLocation>
        <location evidence="1">Late endosome membrane</location>
    </subcellularLocation>
    <subcellularLocation>
        <location evidence="3">Lysosome membrane</location>
        <topology evidence="3">Peripheral membrane protein</topology>
        <orientation evidence="3">Cytoplasmic side</orientation>
    </subcellularLocation>
</comment>
<keyword evidence="6" id="KW-0862">Zinc</keyword>
<sequence>MTEKDPLIQPPPYGPPPPQNPGYLYPPQPVPAPAPQVVNILPTSFGESSVACVCPNCHKHVTTEVNFVVGTLTILISLIIFLLICWPCFWIPCVIDSLKDVEHRCPNCKWLIGKHKRL</sequence>
<organism evidence="11 12">
    <name type="scientific">Oopsacas minuta</name>
    <dbReference type="NCBI Taxonomy" id="111878"/>
    <lineage>
        <taxon>Eukaryota</taxon>
        <taxon>Metazoa</taxon>
        <taxon>Porifera</taxon>
        <taxon>Hexactinellida</taxon>
        <taxon>Hexasterophora</taxon>
        <taxon>Lyssacinosida</taxon>
        <taxon>Leucopsacidae</taxon>
        <taxon>Oopsacas</taxon>
    </lineage>
</organism>
<dbReference type="AlphaFoldDB" id="A0AAV7JVD2"/>
<dbReference type="PANTHER" id="PTHR23292:SF6">
    <property type="entry name" value="FI16602P1-RELATED"/>
    <property type="match status" value="1"/>
</dbReference>
<dbReference type="InterPro" id="IPR006629">
    <property type="entry name" value="LITAF"/>
</dbReference>
<evidence type="ECO:0000259" key="10">
    <source>
        <dbReference type="PROSITE" id="PS51837"/>
    </source>
</evidence>
<evidence type="ECO:0000313" key="11">
    <source>
        <dbReference type="EMBL" id="KAI6652703.1"/>
    </source>
</evidence>
<keyword evidence="9" id="KW-0812">Transmembrane</keyword>
<keyword evidence="5" id="KW-0479">Metal-binding</keyword>
<keyword evidence="12" id="KW-1185">Reference proteome</keyword>
<feature type="transmembrane region" description="Helical" evidence="9">
    <location>
        <begin position="67"/>
        <end position="89"/>
    </location>
</feature>
<dbReference type="SMART" id="SM00714">
    <property type="entry name" value="LITAF"/>
    <property type="match status" value="1"/>
</dbReference>
<dbReference type="PANTHER" id="PTHR23292">
    <property type="entry name" value="LIPOPOLYSACCHARIDE-INDUCED TUMOR NECROSIS FACTOR-ALPHA FACTOR"/>
    <property type="match status" value="1"/>
</dbReference>
<proteinExistence type="inferred from homology"/>
<evidence type="ECO:0000256" key="4">
    <source>
        <dbReference type="ARBA" id="ARBA00005975"/>
    </source>
</evidence>
<feature type="domain" description="LITAF" evidence="10">
    <location>
        <begin position="34"/>
        <end position="117"/>
    </location>
</feature>
<evidence type="ECO:0000256" key="3">
    <source>
        <dbReference type="ARBA" id="ARBA00004630"/>
    </source>
</evidence>
<dbReference type="PROSITE" id="PS51837">
    <property type="entry name" value="LITAF"/>
    <property type="match status" value="1"/>
</dbReference>
<evidence type="ECO:0000256" key="7">
    <source>
        <dbReference type="ARBA" id="ARBA00023136"/>
    </source>
</evidence>
<dbReference type="InterPro" id="IPR037519">
    <property type="entry name" value="LITAF_fam"/>
</dbReference>
<evidence type="ECO:0000256" key="6">
    <source>
        <dbReference type="ARBA" id="ARBA00022833"/>
    </source>
</evidence>
<keyword evidence="9" id="KW-1133">Transmembrane helix</keyword>